<proteinExistence type="predicted"/>
<protein>
    <submittedName>
        <fullName evidence="1">Uncharacterized protein</fullName>
    </submittedName>
</protein>
<keyword evidence="2" id="KW-1185">Reference proteome</keyword>
<accession>A0AC60PGR8</accession>
<dbReference type="EMBL" id="JABSTQ010010617">
    <property type="protein sequence ID" value="KAG0419498.1"/>
    <property type="molecule type" value="Genomic_DNA"/>
</dbReference>
<name>A0AC60PGR8_IXOPE</name>
<sequence>MPRVRFSCLSRRAAWVTERLVTTPTPSLPPQRGERRFIARHCTGALIWTLGEKVGEKSGGCDWPTPHLTLAPANNNRQISRRLSRQVSRLGPQKGCRSRPRKTDKEEERLIVAAAVADPFSGAQEIRDELQLTISCHTIRRCLKEAGLHNCVAAQKPHLTDKQPVQQRRANRSRRGNCNASPLSTANHLERSRLSCFLVQVLS</sequence>
<dbReference type="Proteomes" id="UP000805193">
    <property type="component" value="Unassembled WGS sequence"/>
</dbReference>
<gene>
    <name evidence="1" type="ORF">HPB47_004059</name>
</gene>
<comment type="caution">
    <text evidence="1">The sequence shown here is derived from an EMBL/GenBank/DDBJ whole genome shotgun (WGS) entry which is preliminary data.</text>
</comment>
<evidence type="ECO:0000313" key="2">
    <source>
        <dbReference type="Proteomes" id="UP000805193"/>
    </source>
</evidence>
<organism evidence="1 2">
    <name type="scientific">Ixodes persulcatus</name>
    <name type="common">Taiga tick</name>
    <dbReference type="NCBI Taxonomy" id="34615"/>
    <lineage>
        <taxon>Eukaryota</taxon>
        <taxon>Metazoa</taxon>
        <taxon>Ecdysozoa</taxon>
        <taxon>Arthropoda</taxon>
        <taxon>Chelicerata</taxon>
        <taxon>Arachnida</taxon>
        <taxon>Acari</taxon>
        <taxon>Parasitiformes</taxon>
        <taxon>Ixodida</taxon>
        <taxon>Ixodoidea</taxon>
        <taxon>Ixodidae</taxon>
        <taxon>Ixodinae</taxon>
        <taxon>Ixodes</taxon>
    </lineage>
</organism>
<reference evidence="1 2" key="1">
    <citation type="journal article" date="2020" name="Cell">
        <title>Large-Scale Comparative Analyses of Tick Genomes Elucidate Their Genetic Diversity and Vector Capacities.</title>
        <authorList>
            <consortium name="Tick Genome and Microbiome Consortium (TIGMIC)"/>
            <person name="Jia N."/>
            <person name="Wang J."/>
            <person name="Shi W."/>
            <person name="Du L."/>
            <person name="Sun Y."/>
            <person name="Zhan W."/>
            <person name="Jiang J.F."/>
            <person name="Wang Q."/>
            <person name="Zhang B."/>
            <person name="Ji P."/>
            <person name="Bell-Sakyi L."/>
            <person name="Cui X.M."/>
            <person name="Yuan T.T."/>
            <person name="Jiang B.G."/>
            <person name="Yang W.F."/>
            <person name="Lam T.T."/>
            <person name="Chang Q.C."/>
            <person name="Ding S.J."/>
            <person name="Wang X.J."/>
            <person name="Zhu J.G."/>
            <person name="Ruan X.D."/>
            <person name="Zhao L."/>
            <person name="Wei J.T."/>
            <person name="Ye R.Z."/>
            <person name="Que T.C."/>
            <person name="Du C.H."/>
            <person name="Zhou Y.H."/>
            <person name="Cheng J.X."/>
            <person name="Dai P.F."/>
            <person name="Guo W.B."/>
            <person name="Han X.H."/>
            <person name="Huang E.J."/>
            <person name="Li L.F."/>
            <person name="Wei W."/>
            <person name="Gao Y.C."/>
            <person name="Liu J.Z."/>
            <person name="Shao H.Z."/>
            <person name="Wang X."/>
            <person name="Wang C.C."/>
            <person name="Yang T.C."/>
            <person name="Huo Q.B."/>
            <person name="Li W."/>
            <person name="Chen H.Y."/>
            <person name="Chen S.E."/>
            <person name="Zhou L.G."/>
            <person name="Ni X.B."/>
            <person name="Tian J.H."/>
            <person name="Sheng Y."/>
            <person name="Liu T."/>
            <person name="Pan Y.S."/>
            <person name="Xia L.Y."/>
            <person name="Li J."/>
            <person name="Zhao F."/>
            <person name="Cao W.C."/>
        </authorList>
    </citation>
    <scope>NUCLEOTIDE SEQUENCE [LARGE SCALE GENOMIC DNA]</scope>
    <source>
        <strain evidence="1">Iper-2018</strain>
    </source>
</reference>
<evidence type="ECO:0000313" key="1">
    <source>
        <dbReference type="EMBL" id="KAG0419498.1"/>
    </source>
</evidence>